<keyword evidence="10" id="KW-0812">Transmembrane</keyword>
<evidence type="ECO:0000256" key="7">
    <source>
        <dbReference type="ARBA" id="ARBA00022840"/>
    </source>
</evidence>
<evidence type="ECO:0000259" key="11">
    <source>
        <dbReference type="SMART" id="SM00387"/>
    </source>
</evidence>
<name>A0A4Y3KFE5_CELUD</name>
<dbReference type="SUPFAM" id="SSF55874">
    <property type="entry name" value="ATPase domain of HSP90 chaperone/DNA topoisomerase II/histidine kinase"/>
    <property type="match status" value="1"/>
</dbReference>
<dbReference type="AlphaFoldDB" id="A0A4Y3KFE5"/>
<dbReference type="InterPro" id="IPR036890">
    <property type="entry name" value="HATPase_C_sf"/>
</dbReference>
<dbReference type="InterPro" id="IPR011712">
    <property type="entry name" value="Sig_transdc_His_kin_sub3_dim/P"/>
</dbReference>
<dbReference type="Proteomes" id="UP000315842">
    <property type="component" value="Unassembled WGS sequence"/>
</dbReference>
<evidence type="ECO:0000256" key="4">
    <source>
        <dbReference type="ARBA" id="ARBA00022679"/>
    </source>
</evidence>
<proteinExistence type="predicted"/>
<dbReference type="InterPro" id="IPR050482">
    <property type="entry name" value="Sensor_HK_TwoCompSys"/>
</dbReference>
<dbReference type="Pfam" id="PF13796">
    <property type="entry name" value="Sensor"/>
    <property type="match status" value="1"/>
</dbReference>
<dbReference type="GO" id="GO:0016020">
    <property type="term" value="C:membrane"/>
    <property type="evidence" value="ECO:0007669"/>
    <property type="project" value="InterPro"/>
</dbReference>
<protein>
    <recommendedName>
        <fullName evidence="2">histidine kinase</fullName>
        <ecNumber evidence="2">2.7.13.3</ecNumber>
    </recommendedName>
</protein>
<dbReference type="Pfam" id="PF02518">
    <property type="entry name" value="HATPase_c"/>
    <property type="match status" value="1"/>
</dbReference>
<comment type="catalytic activity">
    <reaction evidence="1">
        <text>ATP + protein L-histidine = ADP + protein N-phospho-L-histidine.</text>
        <dbReference type="EC" id="2.7.13.3"/>
    </reaction>
</comment>
<keyword evidence="3" id="KW-0597">Phosphoprotein</keyword>
<dbReference type="InterPro" id="IPR025828">
    <property type="entry name" value="Put_sensor_dom"/>
</dbReference>
<accession>A0A4Y3KFE5</accession>
<evidence type="ECO:0000256" key="5">
    <source>
        <dbReference type="ARBA" id="ARBA00022741"/>
    </source>
</evidence>
<evidence type="ECO:0000256" key="2">
    <source>
        <dbReference type="ARBA" id="ARBA00012438"/>
    </source>
</evidence>
<keyword evidence="7" id="KW-0067">ATP-binding</keyword>
<reference evidence="12 13" key="1">
    <citation type="submission" date="2019-06" db="EMBL/GenBank/DDBJ databases">
        <title>Whole genome shotgun sequence of Cellulomonas uda NBRC 3747.</title>
        <authorList>
            <person name="Hosoyama A."/>
            <person name="Uohara A."/>
            <person name="Ohji S."/>
            <person name="Ichikawa N."/>
        </authorList>
    </citation>
    <scope>NUCLEOTIDE SEQUENCE [LARGE SCALE GENOMIC DNA]</scope>
    <source>
        <strain evidence="12 13">NBRC 3747</strain>
    </source>
</reference>
<dbReference type="GO" id="GO:0005524">
    <property type="term" value="F:ATP binding"/>
    <property type="evidence" value="ECO:0007669"/>
    <property type="project" value="UniProtKB-KW"/>
</dbReference>
<keyword evidence="8" id="KW-0902">Two-component regulatory system</keyword>
<gene>
    <name evidence="12" type="ORF">CUD01_31710</name>
</gene>
<evidence type="ECO:0000256" key="9">
    <source>
        <dbReference type="SAM" id="MobiDB-lite"/>
    </source>
</evidence>
<evidence type="ECO:0000313" key="13">
    <source>
        <dbReference type="Proteomes" id="UP000315842"/>
    </source>
</evidence>
<dbReference type="InterPro" id="IPR003594">
    <property type="entry name" value="HATPase_dom"/>
</dbReference>
<keyword evidence="4" id="KW-0808">Transferase</keyword>
<dbReference type="CDD" id="cd16917">
    <property type="entry name" value="HATPase_UhpB-NarQ-NarX-like"/>
    <property type="match status" value="1"/>
</dbReference>
<dbReference type="GO" id="GO:0000155">
    <property type="term" value="F:phosphorelay sensor kinase activity"/>
    <property type="evidence" value="ECO:0007669"/>
    <property type="project" value="InterPro"/>
</dbReference>
<comment type="caution">
    <text evidence="12">The sequence shown here is derived from an EMBL/GenBank/DDBJ whole genome shotgun (WGS) entry which is preliminary data.</text>
</comment>
<evidence type="ECO:0000256" key="6">
    <source>
        <dbReference type="ARBA" id="ARBA00022777"/>
    </source>
</evidence>
<dbReference type="Pfam" id="PF07730">
    <property type="entry name" value="HisKA_3"/>
    <property type="match status" value="1"/>
</dbReference>
<evidence type="ECO:0000256" key="10">
    <source>
        <dbReference type="SAM" id="Phobius"/>
    </source>
</evidence>
<feature type="region of interest" description="Disordered" evidence="9">
    <location>
        <begin position="1"/>
        <end position="22"/>
    </location>
</feature>
<keyword evidence="6" id="KW-0418">Kinase</keyword>
<evidence type="ECO:0000313" key="12">
    <source>
        <dbReference type="EMBL" id="GEA82727.1"/>
    </source>
</evidence>
<dbReference type="PANTHER" id="PTHR24421:SF10">
    <property type="entry name" value="NITRATE_NITRITE SENSOR PROTEIN NARQ"/>
    <property type="match status" value="1"/>
</dbReference>
<dbReference type="PANTHER" id="PTHR24421">
    <property type="entry name" value="NITRATE/NITRITE SENSOR PROTEIN NARX-RELATED"/>
    <property type="match status" value="1"/>
</dbReference>
<feature type="domain" description="Histidine kinase/HSP90-like ATPase" evidence="11">
    <location>
        <begin position="380"/>
        <end position="470"/>
    </location>
</feature>
<dbReference type="EMBL" id="BJLP01000091">
    <property type="protein sequence ID" value="GEA82727.1"/>
    <property type="molecule type" value="Genomic_DNA"/>
</dbReference>
<dbReference type="SMART" id="SM00387">
    <property type="entry name" value="HATPase_c"/>
    <property type="match status" value="1"/>
</dbReference>
<dbReference type="EC" id="2.7.13.3" evidence="2"/>
<keyword evidence="10" id="KW-0472">Membrane</keyword>
<evidence type="ECO:0000256" key="1">
    <source>
        <dbReference type="ARBA" id="ARBA00000085"/>
    </source>
</evidence>
<dbReference type="GO" id="GO:0046983">
    <property type="term" value="F:protein dimerization activity"/>
    <property type="evidence" value="ECO:0007669"/>
    <property type="project" value="InterPro"/>
</dbReference>
<keyword evidence="10" id="KW-1133">Transmembrane helix</keyword>
<dbReference type="RefSeq" id="WP_141322520.1">
    <property type="nucleotide sequence ID" value="NZ_BJLP01000091.1"/>
</dbReference>
<feature type="transmembrane region" description="Helical" evidence="10">
    <location>
        <begin position="201"/>
        <end position="222"/>
    </location>
</feature>
<keyword evidence="13" id="KW-1185">Reference proteome</keyword>
<sequence length="470" mass="48498">MTSQLAPGPVPSGPVDQPVDPVDAAFPPTSRDLATVAPALADSGRLALAPVTPETWRALAHTTIGFLWLVTVGTVVLTVVPIAVSFVLVFGVGLLMLPLVLRAARGFARAEIARLGAQTGALVPPPVPAHRGGPGWWSRYLAPLRDTRAWAALGYAALATLTSSLAFALVVGLGGGGLAGILAPVYGTGPLLEDWLGWPTWLLTAALVLAGLVALWLAALAAQATTLLHVRMARGMLGAPRSAYEVAVADAARERAESRVAHVEETRHLVVGAADDERRRIERDLHDGAQQRLVALGLELGAAKRRGAQDPEVAAAALDHAHREIQETLAELRDLVRGIHPAVLTDRGLDAALSALASRSPIPVTVRTPDDDTLEQCGTAARAAAYFVVAEALTNVAKHAQARSAQVAVACDGTTLRLVVSDDGRGGAAAAPGSGLDGLRSRVAALDGTFDLASPAGAGTTLTVELPCAS</sequence>
<dbReference type="Gene3D" id="3.30.565.10">
    <property type="entry name" value="Histidine kinase-like ATPase, C-terminal domain"/>
    <property type="match status" value="1"/>
</dbReference>
<keyword evidence="5" id="KW-0547">Nucleotide-binding</keyword>
<evidence type="ECO:0000256" key="8">
    <source>
        <dbReference type="ARBA" id="ARBA00023012"/>
    </source>
</evidence>
<feature type="transmembrane region" description="Helical" evidence="10">
    <location>
        <begin position="66"/>
        <end position="99"/>
    </location>
</feature>
<dbReference type="Gene3D" id="1.20.5.1930">
    <property type="match status" value="1"/>
</dbReference>
<feature type="transmembrane region" description="Helical" evidence="10">
    <location>
        <begin position="149"/>
        <end position="181"/>
    </location>
</feature>
<organism evidence="12 13">
    <name type="scientific">Cellulomonas uda</name>
    <dbReference type="NCBI Taxonomy" id="1714"/>
    <lineage>
        <taxon>Bacteria</taxon>
        <taxon>Bacillati</taxon>
        <taxon>Actinomycetota</taxon>
        <taxon>Actinomycetes</taxon>
        <taxon>Micrococcales</taxon>
        <taxon>Cellulomonadaceae</taxon>
        <taxon>Cellulomonas</taxon>
    </lineage>
</organism>
<evidence type="ECO:0000256" key="3">
    <source>
        <dbReference type="ARBA" id="ARBA00022553"/>
    </source>
</evidence>